<dbReference type="EMBL" id="MCOG01000099">
    <property type="protein sequence ID" value="ORY49700.1"/>
    <property type="molecule type" value="Genomic_DNA"/>
</dbReference>
<evidence type="ECO:0000256" key="6">
    <source>
        <dbReference type="SAM" id="MobiDB-lite"/>
    </source>
</evidence>
<dbReference type="GO" id="GO:0009986">
    <property type="term" value="C:cell surface"/>
    <property type="evidence" value="ECO:0007669"/>
    <property type="project" value="TreeGrafter"/>
</dbReference>
<dbReference type="GO" id="GO:0009251">
    <property type="term" value="P:glucan catabolic process"/>
    <property type="evidence" value="ECO:0007669"/>
    <property type="project" value="TreeGrafter"/>
</dbReference>
<evidence type="ECO:0000256" key="7">
    <source>
        <dbReference type="SAM" id="SignalP"/>
    </source>
</evidence>
<dbReference type="AlphaFoldDB" id="A0A1Y2CRM7"/>
<keyword evidence="3 5" id="KW-0378">Hydrolase</keyword>
<feature type="compositionally biased region" description="Low complexity" evidence="6">
    <location>
        <begin position="396"/>
        <end position="409"/>
    </location>
</feature>
<evidence type="ECO:0000259" key="8">
    <source>
        <dbReference type="Pfam" id="PF00150"/>
    </source>
</evidence>
<name>A0A1Y2CRM7_9FUNG</name>
<dbReference type="InterPro" id="IPR017853">
    <property type="entry name" value="GH"/>
</dbReference>
<keyword evidence="2 7" id="KW-0732">Signal</keyword>
<organism evidence="9 10">
    <name type="scientific">Neocallimastix californiae</name>
    <dbReference type="NCBI Taxonomy" id="1754190"/>
    <lineage>
        <taxon>Eukaryota</taxon>
        <taxon>Fungi</taxon>
        <taxon>Fungi incertae sedis</taxon>
        <taxon>Chytridiomycota</taxon>
        <taxon>Chytridiomycota incertae sedis</taxon>
        <taxon>Neocallimastigomycetes</taxon>
        <taxon>Neocallimastigales</taxon>
        <taxon>Neocallimastigaceae</taxon>
        <taxon>Neocallimastix</taxon>
    </lineage>
</organism>
<dbReference type="Pfam" id="PF00150">
    <property type="entry name" value="Cellulase"/>
    <property type="match status" value="1"/>
</dbReference>
<feature type="signal peptide" evidence="7">
    <location>
        <begin position="1"/>
        <end position="19"/>
    </location>
</feature>
<protein>
    <submittedName>
        <fullName evidence="9">Cellulase-domain-containing protein</fullName>
    </submittedName>
</protein>
<dbReference type="InterPro" id="IPR018087">
    <property type="entry name" value="Glyco_hydro_5_CS"/>
</dbReference>
<feature type="domain" description="Glycoside hydrolase family 5" evidence="8">
    <location>
        <begin position="58"/>
        <end position="333"/>
    </location>
</feature>
<dbReference type="InterPro" id="IPR001547">
    <property type="entry name" value="Glyco_hydro_5"/>
</dbReference>
<evidence type="ECO:0000313" key="9">
    <source>
        <dbReference type="EMBL" id="ORY49700.1"/>
    </source>
</evidence>
<feature type="chain" id="PRO_5012440682" evidence="7">
    <location>
        <begin position="20"/>
        <end position="462"/>
    </location>
</feature>
<dbReference type="Proteomes" id="UP000193920">
    <property type="component" value="Unassembled WGS sequence"/>
</dbReference>
<dbReference type="PANTHER" id="PTHR31297:SF17">
    <property type="entry name" value="ENDOGLUCANASE"/>
    <property type="match status" value="1"/>
</dbReference>
<dbReference type="PANTHER" id="PTHR31297">
    <property type="entry name" value="GLUCAN ENDO-1,6-BETA-GLUCOSIDASE B"/>
    <property type="match status" value="1"/>
</dbReference>
<keyword evidence="10" id="KW-1185">Reference proteome</keyword>
<accession>A0A1Y2CRM7</accession>
<dbReference type="GO" id="GO:0008422">
    <property type="term" value="F:beta-glucosidase activity"/>
    <property type="evidence" value="ECO:0007669"/>
    <property type="project" value="TreeGrafter"/>
</dbReference>
<reference evidence="9 10" key="1">
    <citation type="submission" date="2016-08" db="EMBL/GenBank/DDBJ databases">
        <title>A Parts List for Fungal Cellulosomes Revealed by Comparative Genomics.</title>
        <authorList>
            <consortium name="DOE Joint Genome Institute"/>
            <person name="Haitjema C.H."/>
            <person name="Gilmore S.P."/>
            <person name="Henske J.K."/>
            <person name="Solomon K.V."/>
            <person name="De Groot R."/>
            <person name="Kuo A."/>
            <person name="Mondo S.J."/>
            <person name="Salamov A.A."/>
            <person name="Labutti K."/>
            <person name="Zhao Z."/>
            <person name="Chiniquy J."/>
            <person name="Barry K."/>
            <person name="Brewer H.M."/>
            <person name="Purvine S.O."/>
            <person name="Wright A.T."/>
            <person name="Boxma B."/>
            <person name="Van Alen T."/>
            <person name="Hackstein J.H."/>
            <person name="Baker S.E."/>
            <person name="Grigoriev I.V."/>
            <person name="O'Malley M.A."/>
        </authorList>
    </citation>
    <scope>NUCLEOTIDE SEQUENCE [LARGE SCALE GENOMIC DNA]</scope>
    <source>
        <strain evidence="9 10">G1</strain>
    </source>
</reference>
<evidence type="ECO:0000256" key="4">
    <source>
        <dbReference type="ARBA" id="ARBA00023295"/>
    </source>
</evidence>
<dbReference type="PROSITE" id="PS00659">
    <property type="entry name" value="GLYCOSYL_HYDROL_F5"/>
    <property type="match status" value="1"/>
</dbReference>
<evidence type="ECO:0000256" key="5">
    <source>
        <dbReference type="RuleBase" id="RU361153"/>
    </source>
</evidence>
<dbReference type="InterPro" id="IPR050386">
    <property type="entry name" value="Glycosyl_hydrolase_5"/>
</dbReference>
<comment type="similarity">
    <text evidence="1 5">Belongs to the glycosyl hydrolase 5 (cellulase A) family.</text>
</comment>
<evidence type="ECO:0000256" key="2">
    <source>
        <dbReference type="ARBA" id="ARBA00022729"/>
    </source>
</evidence>
<sequence length="462" mass="51412">MKFFNTIALIGLAILGSNAMRNIPSKDLIKEIKIGWNLGNSLDAHCLEDLDYSKDQLASETCWANPKSTPELFNKLNELGFNIFRIPTTWTGHFGEGPEYKISEVWMKRVHEVVDNALKTGSYAILNIHHENWNYAFAENLEKAKPILEAIWKQIATEFAGYDEHLIFEGLNEPRKVGDPNEWNGGDAEGWNFVNTMNELFIKTVRATGGNNALRHLMIETYAGSVNDGAITEFKFPSGDDKIIATVHSYSPYNFALNTGEGAETTFTSTSEVDWAMNQIRKNLVSKNIPVIIGEFGAMNRENESERAKWAEYYVKSATAMGVPCILWDNGYFQGDGELFGIIDRSTLKVAYPELLNGLMKGLGNTNNAVAVEPSPAPVEEPVQEPAQEPSPAPVEEPAQEPVPVVEPSTSEDYYSCGKDDWVCKSKMSDKCYGEASKCYSSSVNYDECNAIISKCAKIWSN</sequence>
<keyword evidence="4 5" id="KW-0326">Glycosidase</keyword>
<feature type="region of interest" description="Disordered" evidence="6">
    <location>
        <begin position="373"/>
        <end position="413"/>
    </location>
</feature>
<dbReference type="SUPFAM" id="SSF51445">
    <property type="entry name" value="(Trans)glycosidases"/>
    <property type="match status" value="1"/>
</dbReference>
<evidence type="ECO:0000313" key="10">
    <source>
        <dbReference type="Proteomes" id="UP000193920"/>
    </source>
</evidence>
<proteinExistence type="inferred from homology"/>
<dbReference type="STRING" id="1754190.A0A1Y2CRM7"/>
<comment type="caution">
    <text evidence="9">The sequence shown here is derived from an EMBL/GenBank/DDBJ whole genome shotgun (WGS) entry which is preliminary data.</text>
</comment>
<feature type="compositionally biased region" description="Low complexity" evidence="6">
    <location>
        <begin position="373"/>
        <end position="388"/>
    </location>
</feature>
<dbReference type="OrthoDB" id="2121421at2759"/>
<dbReference type="Gene3D" id="3.20.20.80">
    <property type="entry name" value="Glycosidases"/>
    <property type="match status" value="1"/>
</dbReference>
<evidence type="ECO:0000256" key="1">
    <source>
        <dbReference type="ARBA" id="ARBA00005641"/>
    </source>
</evidence>
<dbReference type="GO" id="GO:0005576">
    <property type="term" value="C:extracellular region"/>
    <property type="evidence" value="ECO:0007669"/>
    <property type="project" value="TreeGrafter"/>
</dbReference>
<gene>
    <name evidence="9" type="ORF">LY90DRAFT_703035</name>
</gene>
<evidence type="ECO:0000256" key="3">
    <source>
        <dbReference type="ARBA" id="ARBA00022801"/>
    </source>
</evidence>